<proteinExistence type="predicted"/>
<reference evidence="5" key="1">
    <citation type="submission" date="2016-04" db="EMBL/GenBank/DDBJ databases">
        <title>Complete Genome Sequences of Twelve Strains of a Stable Defined Moderately Diverse Mouse Microbiota 2 (sDMDMm2).</title>
        <authorList>
            <person name="Uchimura Y."/>
            <person name="Wyss M."/>
            <person name="Brugiroux S."/>
            <person name="Limenitakis J.P."/>
            <person name="Stecher B."/>
            <person name="McCoy K.D."/>
            <person name="Macpherson A.J."/>
        </authorList>
    </citation>
    <scope>NUCLEOTIDE SEQUENCE [LARGE SCALE GENOMIC DNA]</scope>
    <source>
        <strain evidence="5">YL27</strain>
    </source>
</reference>
<sequence length="335" mass="36789">MISIIEHIEYLVLRHDCVVVPGLGALIAHHTPASIDSELECIFPPRRSITFNAELVHNDGLLVSSVARRHRLTYDQAAQIVTDCVNAMRYQLQQEGETGLGHLGVLSLSEEGVPTFEPFESADVSPRYIGLSAVKATPLSLHSSAQHVADENSQTTEASGSYAPVRRGILQVAAAMVALIMLGLMLSTPIVDNRAMRASMAPSIERSKSSACDELKTLDSRTRRLTLAIAMPDSTYGTATVITTPIVKREGPAPVESIRCDATDRYFLVVASLPSAYKASEYIEEHPNGNEMHLLECDGRYRIYVATGKTFEAARRPMSQEGFSDRYPQAWVCRR</sequence>
<evidence type="ECO:0000259" key="3">
    <source>
        <dbReference type="Pfam" id="PF18175"/>
    </source>
</evidence>
<dbReference type="RefSeq" id="WP_068961156.1">
    <property type="nucleotide sequence ID" value="NZ_CAJTAP010000003.1"/>
</dbReference>
<organism evidence="4 5">
    <name type="scientific">Muribaculum intestinale</name>
    <dbReference type="NCBI Taxonomy" id="1796646"/>
    <lineage>
        <taxon>Bacteria</taxon>
        <taxon>Pseudomonadati</taxon>
        <taxon>Bacteroidota</taxon>
        <taxon>Bacteroidia</taxon>
        <taxon>Bacteroidales</taxon>
        <taxon>Muribaculaceae</taxon>
        <taxon>Muribaculum</taxon>
    </lineage>
</organism>
<dbReference type="InterPro" id="IPR040495">
    <property type="entry name" value="HU-CCDC81_bac_1"/>
</dbReference>
<dbReference type="InterPro" id="IPR041268">
    <property type="entry name" value="HU-CCDC81_bac_2"/>
</dbReference>
<name>A0A1B1SAP0_9BACT</name>
<evidence type="ECO:0000259" key="2">
    <source>
        <dbReference type="Pfam" id="PF18174"/>
    </source>
</evidence>
<gene>
    <name evidence="4" type="ORF">A4V02_09035</name>
</gene>
<evidence type="ECO:0000313" key="4">
    <source>
        <dbReference type="EMBL" id="ANU63857.1"/>
    </source>
</evidence>
<accession>A0A1Z2XHY6</accession>
<feature type="domain" description="CCDC81-like prokaryotic HU" evidence="2">
    <location>
        <begin position="1"/>
        <end position="59"/>
    </location>
</feature>
<dbReference type="STRING" id="1796646.A4V02_09035"/>
<dbReference type="GeneID" id="65537010"/>
<keyword evidence="1" id="KW-0472">Membrane</keyword>
<dbReference type="OrthoDB" id="653949at2"/>
<keyword evidence="1" id="KW-1133">Transmembrane helix</keyword>
<dbReference type="Proteomes" id="UP000186351">
    <property type="component" value="Chromosome"/>
</dbReference>
<evidence type="ECO:0000313" key="5">
    <source>
        <dbReference type="Proteomes" id="UP000186351"/>
    </source>
</evidence>
<dbReference type="AlphaFoldDB" id="A0A1B1SAP0"/>
<dbReference type="KEGG" id="pary:A4V02_09035"/>
<keyword evidence="5" id="KW-1185">Reference proteome</keyword>
<feature type="transmembrane region" description="Helical" evidence="1">
    <location>
        <begin position="169"/>
        <end position="191"/>
    </location>
</feature>
<dbReference type="Pfam" id="PF18175">
    <property type="entry name" value="HU-CCDC81_bac_2"/>
    <property type="match status" value="1"/>
</dbReference>
<keyword evidence="1" id="KW-0812">Transmembrane</keyword>
<feature type="domain" description="CCDC81-like prokaryotic HU" evidence="3">
    <location>
        <begin position="60"/>
        <end position="122"/>
    </location>
</feature>
<evidence type="ECO:0000256" key="1">
    <source>
        <dbReference type="SAM" id="Phobius"/>
    </source>
</evidence>
<accession>A0A1B1SAP0</accession>
<dbReference type="EMBL" id="CP015402">
    <property type="protein sequence ID" value="ANU63857.1"/>
    <property type="molecule type" value="Genomic_DNA"/>
</dbReference>
<protein>
    <recommendedName>
        <fullName evidence="6">CCDC81-like prokaryotic HU domain-containing protein</fullName>
    </recommendedName>
</protein>
<dbReference type="Pfam" id="PF18174">
    <property type="entry name" value="HU-CCDC81_bac_1"/>
    <property type="match status" value="1"/>
</dbReference>
<evidence type="ECO:0008006" key="6">
    <source>
        <dbReference type="Google" id="ProtNLM"/>
    </source>
</evidence>